<dbReference type="Gene3D" id="2.60.40.10">
    <property type="entry name" value="Immunoglobulins"/>
    <property type="match status" value="1"/>
</dbReference>
<evidence type="ECO:0000313" key="4">
    <source>
        <dbReference type="EMBL" id="MEQ2371571.1"/>
    </source>
</evidence>
<dbReference type="Gene3D" id="3.20.20.80">
    <property type="entry name" value="Glycosidases"/>
    <property type="match status" value="1"/>
</dbReference>
<accession>A0ABV1BIT4</accession>
<evidence type="ECO:0000259" key="1">
    <source>
        <dbReference type="Pfam" id="PF13204"/>
    </source>
</evidence>
<dbReference type="Pfam" id="PF16586">
    <property type="entry name" value="DUF5060"/>
    <property type="match status" value="1"/>
</dbReference>
<sequence>MIQNKMFELVFQGEKPDSSEALADIKAVFTNGNSSQSVKGFYDGNGTYKVRFLPREAGVYSWKVTGAVKAEGQEECTASTQHGMVHTQGCHFVYENGDSYIPFGTTVYALIHQDDALEKETLQTLQTSPFNKIRFCVFPKSYEFNENGPREFAFCKDAEGNWDVDHPNYKFWNHLEEVISQLQEMDIESDLILFHPYDRWGFSKLAPEQNETYLRYLVRRLSAFPGIWWSMANEYDLCFAKSKEEWYKIEEIIKEEDVYGHLLSNHYCMKPYDYSRENMTHCSLQNVLFHKADKLMRKYQKPIVFDEFCYEGDIHYSWGNISAQEMTHRFWCAYCIGAFATHGETYLSDDDVLWWAKGGKLKGKSPERIAFLRELMESLPSAIEPWYEPESVTFGDEFLGYKAGPDHPIISLVTSLTEPEDDAGALKDKIFSGRCGDQVYIKYLGKHCPRKPFFILPEDHKYKIDVIDTWNMTRKTIMTGASGITWLDLGEAKEGIALLAVDE</sequence>
<dbReference type="InterPro" id="IPR025277">
    <property type="entry name" value="Apiosidase-like_cat_dom"/>
</dbReference>
<dbReference type="InterPro" id="IPR032260">
    <property type="entry name" value="DUF5060"/>
</dbReference>
<dbReference type="RefSeq" id="WP_349057078.1">
    <property type="nucleotide sequence ID" value="NZ_JBBMEJ010000013.1"/>
</dbReference>
<reference evidence="4 5" key="1">
    <citation type="submission" date="2024-03" db="EMBL/GenBank/DDBJ databases">
        <title>Human intestinal bacterial collection.</title>
        <authorList>
            <person name="Pauvert C."/>
            <person name="Hitch T.C.A."/>
            <person name="Clavel T."/>
        </authorList>
    </citation>
    <scope>NUCLEOTIDE SEQUENCE [LARGE SCALE GENOMIC DNA]</scope>
    <source>
        <strain evidence="4 5">CLA-JM-H16</strain>
    </source>
</reference>
<dbReference type="InterPro" id="IPR017853">
    <property type="entry name" value="GH"/>
</dbReference>
<name>A0ABV1BIT4_9FIRM</name>
<evidence type="ECO:0000259" key="3">
    <source>
        <dbReference type="Pfam" id="PF18310"/>
    </source>
</evidence>
<protein>
    <submittedName>
        <fullName evidence="4">DUF4038 domain-containing protein</fullName>
    </submittedName>
</protein>
<dbReference type="PANTHER" id="PTHR37836:SF2">
    <property type="entry name" value="DUF4038 DOMAIN-CONTAINING PROTEIN"/>
    <property type="match status" value="1"/>
</dbReference>
<dbReference type="Gene3D" id="2.60.40.3950">
    <property type="match status" value="1"/>
</dbReference>
<dbReference type="Pfam" id="PF13204">
    <property type="entry name" value="Apiosidase"/>
    <property type="match status" value="1"/>
</dbReference>
<dbReference type="PANTHER" id="PTHR37836">
    <property type="entry name" value="LMO1036 PROTEIN"/>
    <property type="match status" value="1"/>
</dbReference>
<keyword evidence="5" id="KW-1185">Reference proteome</keyword>
<feature type="domain" description="DUF5060" evidence="2">
    <location>
        <begin position="7"/>
        <end position="65"/>
    </location>
</feature>
<gene>
    <name evidence="4" type="ORF">WMO28_11645</name>
</gene>
<dbReference type="SUPFAM" id="SSF51445">
    <property type="entry name" value="(Trans)glycosidases"/>
    <property type="match status" value="1"/>
</dbReference>
<comment type="caution">
    <text evidence="4">The sequence shown here is derived from an EMBL/GenBank/DDBJ whole genome shotgun (WGS) entry which is preliminary data.</text>
</comment>
<organism evidence="4 5">
    <name type="scientific">Blautia aquisgranensis</name>
    <dbReference type="NCBI Taxonomy" id="3133153"/>
    <lineage>
        <taxon>Bacteria</taxon>
        <taxon>Bacillati</taxon>
        <taxon>Bacillota</taxon>
        <taxon>Clostridia</taxon>
        <taxon>Lachnospirales</taxon>
        <taxon>Lachnospiraceae</taxon>
        <taxon>Blautia</taxon>
    </lineage>
</organism>
<dbReference type="Pfam" id="PF18310">
    <property type="entry name" value="DUF5605"/>
    <property type="match status" value="1"/>
</dbReference>
<dbReference type="InterPro" id="IPR041239">
    <property type="entry name" value="DUF5605"/>
</dbReference>
<evidence type="ECO:0000313" key="5">
    <source>
        <dbReference type="Proteomes" id="UP001473063"/>
    </source>
</evidence>
<feature type="domain" description="DUF5605" evidence="3">
    <location>
        <begin position="435"/>
        <end position="487"/>
    </location>
</feature>
<dbReference type="Proteomes" id="UP001473063">
    <property type="component" value="Unassembled WGS sequence"/>
</dbReference>
<evidence type="ECO:0000259" key="2">
    <source>
        <dbReference type="Pfam" id="PF16586"/>
    </source>
</evidence>
<proteinExistence type="predicted"/>
<dbReference type="EMBL" id="JBBMEJ010000013">
    <property type="protein sequence ID" value="MEQ2371571.1"/>
    <property type="molecule type" value="Genomic_DNA"/>
</dbReference>
<dbReference type="InterPro" id="IPR013783">
    <property type="entry name" value="Ig-like_fold"/>
</dbReference>
<feature type="domain" description="Apiosidase-like catalytic" evidence="1">
    <location>
        <begin position="89"/>
        <end position="378"/>
    </location>
</feature>